<gene>
    <name evidence="2" type="ORF">GLYMA_03G144000</name>
</gene>
<feature type="region of interest" description="Disordered" evidence="1">
    <location>
        <begin position="1"/>
        <end position="91"/>
    </location>
</feature>
<reference evidence="2" key="3">
    <citation type="submission" date="2018-07" db="EMBL/GenBank/DDBJ databases">
        <title>WGS assembly of Glycine max.</title>
        <authorList>
            <person name="Schmutz J."/>
            <person name="Cannon S."/>
            <person name="Schlueter J."/>
            <person name="Ma J."/>
            <person name="Mitros T."/>
            <person name="Nelson W."/>
            <person name="Hyten D."/>
            <person name="Song Q."/>
            <person name="Thelen J."/>
            <person name="Cheng J."/>
            <person name="Xu D."/>
            <person name="Hellsten U."/>
            <person name="May G."/>
            <person name="Yu Y."/>
            <person name="Sakurai T."/>
            <person name="Umezawa T."/>
            <person name="Bhattacharyya M."/>
            <person name="Sandhu D."/>
            <person name="Valliyodan B."/>
            <person name="Lindquist E."/>
            <person name="Peto M."/>
            <person name="Grant D."/>
            <person name="Shu S."/>
            <person name="Goodstein D."/>
            <person name="Barry K."/>
            <person name="Futrell-Griggs M."/>
            <person name="Abernathy B."/>
            <person name="Du J."/>
            <person name="Tian Z."/>
            <person name="Zhu L."/>
            <person name="Gill N."/>
            <person name="Joshi T."/>
            <person name="Libault M."/>
            <person name="Sethuraman A."/>
            <person name="Zhang X."/>
            <person name="Shinozaki K."/>
            <person name="Nguyen H."/>
            <person name="Wing R."/>
            <person name="Cregan P."/>
            <person name="Specht J."/>
            <person name="Grimwood J."/>
            <person name="Rokhsar D."/>
            <person name="Stacey G."/>
            <person name="Shoemaker R."/>
            <person name="Jackson S."/>
        </authorList>
    </citation>
    <scope>NUCLEOTIDE SEQUENCE</scope>
    <source>
        <tissue evidence="2">Callus</tissue>
    </source>
</reference>
<feature type="compositionally biased region" description="Polar residues" evidence="1">
    <location>
        <begin position="37"/>
        <end position="46"/>
    </location>
</feature>
<proteinExistence type="predicted"/>
<accession>A0A0R0KIX1</accession>
<feature type="compositionally biased region" description="Polar residues" evidence="1">
    <location>
        <begin position="12"/>
        <end position="29"/>
    </location>
</feature>
<feature type="compositionally biased region" description="Basic and acidic residues" evidence="1">
    <location>
        <begin position="59"/>
        <end position="70"/>
    </location>
</feature>
<sequence>MIENAIRESRQRQTGSASHQHATKNTSQPVHGDLHSPTDSTETDSPPSKKRISIAAMFPRDEDTQEKGKDQVIPYRNQHNSGQGGDDVIAGRAPRIRIKYGDTSKIPTPPSVKGKRVMEVTTLMNRDMYVNKRASVFAWEINKRDGSTLTTFWWMRMSFS</sequence>
<protein>
    <submittedName>
        <fullName evidence="2 3">Uncharacterized protein</fullName>
    </submittedName>
</protein>
<keyword evidence="4" id="KW-1185">Reference proteome</keyword>
<dbReference type="Gramene" id="KRH67053">
    <property type="protein sequence ID" value="KRH67053"/>
    <property type="gene ID" value="GLYMA_03G144000"/>
</dbReference>
<reference evidence="2 3" key="1">
    <citation type="journal article" date="2010" name="Nature">
        <title>Genome sequence of the palaeopolyploid soybean.</title>
        <authorList>
            <person name="Schmutz J."/>
            <person name="Cannon S.B."/>
            <person name="Schlueter J."/>
            <person name="Ma J."/>
            <person name="Mitros T."/>
            <person name="Nelson W."/>
            <person name="Hyten D.L."/>
            <person name="Song Q."/>
            <person name="Thelen J.J."/>
            <person name="Cheng J."/>
            <person name="Xu D."/>
            <person name="Hellsten U."/>
            <person name="May G.D."/>
            <person name="Yu Y."/>
            <person name="Sakurai T."/>
            <person name="Umezawa T."/>
            <person name="Bhattacharyya M.K."/>
            <person name="Sandhu D."/>
            <person name="Valliyodan B."/>
            <person name="Lindquist E."/>
            <person name="Peto M."/>
            <person name="Grant D."/>
            <person name="Shu S."/>
            <person name="Goodstein D."/>
            <person name="Barry K."/>
            <person name="Futrell-Griggs M."/>
            <person name="Abernathy B."/>
            <person name="Du J."/>
            <person name="Tian Z."/>
            <person name="Zhu L."/>
            <person name="Gill N."/>
            <person name="Joshi T."/>
            <person name="Libault M."/>
            <person name="Sethuraman A."/>
            <person name="Zhang X.-C."/>
            <person name="Shinozaki K."/>
            <person name="Nguyen H.T."/>
            <person name="Wing R.A."/>
            <person name="Cregan P."/>
            <person name="Specht J."/>
            <person name="Grimwood J."/>
            <person name="Rokhsar D."/>
            <person name="Stacey G."/>
            <person name="Shoemaker R.C."/>
            <person name="Jackson S.A."/>
        </authorList>
    </citation>
    <scope>NUCLEOTIDE SEQUENCE</scope>
    <source>
        <strain evidence="3">cv. Williams 82</strain>
        <tissue evidence="2">Callus</tissue>
    </source>
</reference>
<dbReference type="EnsemblPlants" id="KRH67053">
    <property type="protein sequence ID" value="KRH67053"/>
    <property type="gene ID" value="GLYMA_03G144000"/>
</dbReference>
<reference evidence="3" key="2">
    <citation type="submission" date="2018-02" db="UniProtKB">
        <authorList>
            <consortium name="EnsemblPlants"/>
        </authorList>
    </citation>
    <scope>IDENTIFICATION</scope>
    <source>
        <strain evidence="3">Williams 82</strain>
    </source>
</reference>
<evidence type="ECO:0000256" key="1">
    <source>
        <dbReference type="SAM" id="MobiDB-lite"/>
    </source>
</evidence>
<dbReference type="Proteomes" id="UP000008827">
    <property type="component" value="Chromosome 3"/>
</dbReference>
<evidence type="ECO:0000313" key="4">
    <source>
        <dbReference type="Proteomes" id="UP000008827"/>
    </source>
</evidence>
<organism evidence="2">
    <name type="scientific">Glycine max</name>
    <name type="common">Soybean</name>
    <name type="synonym">Glycine hispida</name>
    <dbReference type="NCBI Taxonomy" id="3847"/>
    <lineage>
        <taxon>Eukaryota</taxon>
        <taxon>Viridiplantae</taxon>
        <taxon>Streptophyta</taxon>
        <taxon>Embryophyta</taxon>
        <taxon>Tracheophyta</taxon>
        <taxon>Spermatophyta</taxon>
        <taxon>Magnoliopsida</taxon>
        <taxon>eudicotyledons</taxon>
        <taxon>Gunneridae</taxon>
        <taxon>Pentapetalae</taxon>
        <taxon>rosids</taxon>
        <taxon>fabids</taxon>
        <taxon>Fabales</taxon>
        <taxon>Fabaceae</taxon>
        <taxon>Papilionoideae</taxon>
        <taxon>50 kb inversion clade</taxon>
        <taxon>NPAAA clade</taxon>
        <taxon>indigoferoid/millettioid clade</taxon>
        <taxon>Phaseoleae</taxon>
        <taxon>Glycine</taxon>
        <taxon>Glycine subgen. Soja</taxon>
    </lineage>
</organism>
<feature type="compositionally biased region" description="Basic and acidic residues" evidence="1">
    <location>
        <begin position="1"/>
        <end position="11"/>
    </location>
</feature>
<evidence type="ECO:0000313" key="3">
    <source>
        <dbReference type="EnsemblPlants" id="KRH67053"/>
    </source>
</evidence>
<name>A0A0R0KIX1_SOYBN</name>
<dbReference type="InParanoid" id="A0A0R0KIX1"/>
<evidence type="ECO:0000313" key="2">
    <source>
        <dbReference type="EMBL" id="KRH67053.1"/>
    </source>
</evidence>
<dbReference type="EMBL" id="CM000836">
    <property type="protein sequence ID" value="KRH67053.1"/>
    <property type="molecule type" value="Genomic_DNA"/>
</dbReference>
<dbReference type="AlphaFoldDB" id="A0A0R0KIX1"/>